<keyword evidence="2" id="KW-1185">Reference proteome</keyword>
<dbReference type="Proteomes" id="UP000249915">
    <property type="component" value="Unassembled WGS sequence"/>
</dbReference>
<evidence type="ECO:0000313" key="1">
    <source>
        <dbReference type="EMBL" id="PXY32393.1"/>
    </source>
</evidence>
<dbReference type="EMBL" id="MASW01000001">
    <property type="protein sequence ID" value="PXY32393.1"/>
    <property type="molecule type" value="Genomic_DNA"/>
</dbReference>
<dbReference type="AlphaFoldDB" id="A0A2V4BP56"/>
<evidence type="ECO:0000313" key="2">
    <source>
        <dbReference type="Proteomes" id="UP000249915"/>
    </source>
</evidence>
<protein>
    <submittedName>
        <fullName evidence="1">Uncharacterized protein</fullName>
    </submittedName>
</protein>
<sequence>MREPENNDGGLRWGLIVALGAVALVRPVLSIVGALDALGKPWSPIAVTALIAIVWTGAAVATRAERPVPTLALAGVAYAVLAIVLNLVTATVTDEGRFVTVPGAIAMLATNALYGAVLGVVAHGLLRLRERARR</sequence>
<comment type="caution">
    <text evidence="1">The sequence shown here is derived from an EMBL/GenBank/DDBJ whole genome shotgun (WGS) entry which is preliminary data.</text>
</comment>
<organism evidence="1 2">
    <name type="scientific">Prauserella muralis</name>
    <dbReference type="NCBI Taxonomy" id="588067"/>
    <lineage>
        <taxon>Bacteria</taxon>
        <taxon>Bacillati</taxon>
        <taxon>Actinomycetota</taxon>
        <taxon>Actinomycetes</taxon>
        <taxon>Pseudonocardiales</taxon>
        <taxon>Pseudonocardiaceae</taxon>
        <taxon>Prauserella</taxon>
    </lineage>
</organism>
<proteinExistence type="predicted"/>
<reference evidence="1 2" key="1">
    <citation type="submission" date="2016-07" db="EMBL/GenBank/DDBJ databases">
        <title>Draft genome sequence of Prauserella muralis DSM 45305, isolated from a mould-covered wall in an indoor environment.</title>
        <authorList>
            <person name="Ruckert C."/>
            <person name="Albersmeier A."/>
            <person name="Jiang C.-L."/>
            <person name="Jiang Y."/>
            <person name="Kalinowski J."/>
            <person name="Schneider O."/>
            <person name="Winkler A."/>
            <person name="Zotchev S.B."/>
        </authorList>
    </citation>
    <scope>NUCLEOTIDE SEQUENCE [LARGE SCALE GENOMIC DNA]</scope>
    <source>
        <strain evidence="1 2">DSM 45305</strain>
    </source>
</reference>
<name>A0A2V4BP56_9PSEU</name>
<dbReference type="OrthoDB" id="3557051at2"/>
<dbReference type="RefSeq" id="WP_112280423.1">
    <property type="nucleotide sequence ID" value="NZ_MASW01000001.1"/>
</dbReference>
<accession>A0A2V4BP56</accession>
<gene>
    <name evidence="1" type="ORF">BAY60_09005</name>
</gene>